<evidence type="ECO:0000256" key="1">
    <source>
        <dbReference type="SAM" id="MobiDB-lite"/>
    </source>
</evidence>
<dbReference type="PANTHER" id="PTHR43544:SF2">
    <property type="entry name" value="OXIDOREDUCTASE"/>
    <property type="match status" value="1"/>
</dbReference>
<gene>
    <name evidence="2" type="ORF">EFW17_11755</name>
</gene>
<dbReference type="AlphaFoldDB" id="A0A3N0E9Y0"/>
<sequence length="464" mass="52021">MGHEATEEQLPDTLEPGDIAACLRVLEQAGAAPDDPRWAEVRDAATRVHRAYKKRRKVERRAERLSRDRAVLAATERHREQAPPPEPPNADADSRRVIGELAVARPCYVCRAPYRLVSWDYHRLCPDCAEYNRRRRHARCSLRGRRAVVTGGRIKIGFHTAVKMLRDDAEVVVTTRFPRDAARRFAAVPDSAEWLPRLRVYGVDFLDPAAVDSFLADLHRRFDHLDILVNNAAQTIRRPTAYYREVRAGEREPLTGSAAEVDVASADTDHRLDTGTPAGTVAPAPEWFPAGRVDESGEPVDLRPRNSWRLRAHEVDPAEWLECHVVNAFVPFVLTARLRGLLESSPWPDRYVVQVSAMEGAFSSRGYKSRHHPHTNMAKASLNMLTRTSAVDYAASGIHMNSVDTGWVTEESPHPIKTSLREAGLRPPLDVVDGAARVYDPVVRGVNGDPVSGRFLKDYQAVEW</sequence>
<comment type="caution">
    <text evidence="2">The sequence shown here is derived from an EMBL/GenBank/DDBJ whole genome shotgun (WGS) entry which is preliminary data.</text>
</comment>
<dbReference type="GO" id="GO:0016491">
    <property type="term" value="F:oxidoreductase activity"/>
    <property type="evidence" value="ECO:0007669"/>
    <property type="project" value="TreeGrafter"/>
</dbReference>
<dbReference type="Proteomes" id="UP000269198">
    <property type="component" value="Unassembled WGS sequence"/>
</dbReference>
<dbReference type="GO" id="GO:0005737">
    <property type="term" value="C:cytoplasm"/>
    <property type="evidence" value="ECO:0007669"/>
    <property type="project" value="TreeGrafter"/>
</dbReference>
<dbReference type="Pfam" id="PF13561">
    <property type="entry name" value="adh_short_C2"/>
    <property type="match status" value="1"/>
</dbReference>
<feature type="region of interest" description="Disordered" evidence="1">
    <location>
        <begin position="55"/>
        <end position="93"/>
    </location>
</feature>
<dbReference type="InterPro" id="IPR051468">
    <property type="entry name" value="Fungal_SecMetab_SDRs"/>
</dbReference>
<feature type="compositionally biased region" description="Basic and acidic residues" evidence="1">
    <location>
        <begin position="60"/>
        <end position="81"/>
    </location>
</feature>
<dbReference type="SUPFAM" id="SSF51735">
    <property type="entry name" value="NAD(P)-binding Rossmann-fold domains"/>
    <property type="match status" value="1"/>
</dbReference>
<feature type="region of interest" description="Disordered" evidence="1">
    <location>
        <begin position="270"/>
        <end position="299"/>
    </location>
</feature>
<dbReference type="InterPro" id="IPR036291">
    <property type="entry name" value="NAD(P)-bd_dom_sf"/>
</dbReference>
<dbReference type="PRINTS" id="PR00081">
    <property type="entry name" value="GDHRDH"/>
</dbReference>
<reference evidence="2 3" key="1">
    <citation type="submission" date="2018-11" db="EMBL/GenBank/DDBJ databases">
        <title>The genome draft of YIM 96095.</title>
        <authorList>
            <person name="Tang S.-K."/>
            <person name="Chunyu W.-X."/>
            <person name="Feng Y.-Z."/>
        </authorList>
    </citation>
    <scope>NUCLEOTIDE SEQUENCE [LARGE SCALE GENOMIC DNA]</scope>
    <source>
        <strain evidence="2 3">YIM 96095</strain>
    </source>
</reference>
<dbReference type="Pfam" id="PF00106">
    <property type="entry name" value="adh_short"/>
    <property type="match status" value="1"/>
</dbReference>
<keyword evidence="3" id="KW-1185">Reference proteome</keyword>
<dbReference type="EMBL" id="RJMB01000010">
    <property type="protein sequence ID" value="RNL84647.1"/>
    <property type="molecule type" value="Genomic_DNA"/>
</dbReference>
<dbReference type="OrthoDB" id="56744at2"/>
<proteinExistence type="predicted"/>
<organism evidence="2 3">
    <name type="scientific">Halostreptopolyspora alba</name>
    <dbReference type="NCBI Taxonomy" id="2487137"/>
    <lineage>
        <taxon>Bacteria</taxon>
        <taxon>Bacillati</taxon>
        <taxon>Actinomycetota</taxon>
        <taxon>Actinomycetes</taxon>
        <taxon>Streptosporangiales</taxon>
        <taxon>Nocardiopsidaceae</taxon>
        <taxon>Halostreptopolyspora</taxon>
    </lineage>
</organism>
<accession>A0A3N0E9Y0</accession>
<dbReference type="Gene3D" id="3.40.50.720">
    <property type="entry name" value="NAD(P)-binding Rossmann-like Domain"/>
    <property type="match status" value="1"/>
</dbReference>
<name>A0A3N0E9Y0_9ACTN</name>
<dbReference type="PANTHER" id="PTHR43544">
    <property type="entry name" value="SHORT-CHAIN DEHYDROGENASE/REDUCTASE"/>
    <property type="match status" value="1"/>
</dbReference>
<protein>
    <submittedName>
        <fullName evidence="2">SDR family oxidoreductase</fullName>
    </submittedName>
</protein>
<evidence type="ECO:0000313" key="3">
    <source>
        <dbReference type="Proteomes" id="UP000269198"/>
    </source>
</evidence>
<evidence type="ECO:0000313" key="2">
    <source>
        <dbReference type="EMBL" id="RNL84647.1"/>
    </source>
</evidence>
<dbReference type="InterPro" id="IPR002347">
    <property type="entry name" value="SDR_fam"/>
</dbReference>